<comment type="pathway">
    <text evidence="1">Protein modification; protein ubiquitination.</text>
</comment>
<dbReference type="InterPro" id="IPR001496">
    <property type="entry name" value="SOCS_box"/>
</dbReference>
<dbReference type="SUPFAM" id="SSF55550">
    <property type="entry name" value="SH2 domain"/>
    <property type="match status" value="1"/>
</dbReference>
<dbReference type="AlphaFoldDB" id="A0A2D0SKU0"/>
<dbReference type="Proteomes" id="UP000221080">
    <property type="component" value="Chromosome 15"/>
</dbReference>
<keyword evidence="5 6" id="KW-0727">SH2 domain</keyword>
<evidence type="ECO:0000256" key="4">
    <source>
        <dbReference type="ARBA" id="ARBA00022786"/>
    </source>
</evidence>
<dbReference type="PRINTS" id="PR00401">
    <property type="entry name" value="SH2DOMAIN"/>
</dbReference>
<dbReference type="PANTHER" id="PTHR10155">
    <property type="entry name" value="PHOSPHATIDYLINOSITOL 3-KINASE REGULATORY SUBUNIT"/>
    <property type="match status" value="1"/>
</dbReference>
<dbReference type="KEGG" id="ipu:128628654"/>
<keyword evidence="3" id="KW-0734">Signal transduction inhibitor</keyword>
<dbReference type="GO" id="GO:0016567">
    <property type="term" value="P:protein ubiquitination"/>
    <property type="evidence" value="ECO:0007669"/>
    <property type="project" value="UniProtKB-UniPathway"/>
</dbReference>
<dbReference type="Gene3D" id="3.30.505.10">
    <property type="entry name" value="SH2 domain"/>
    <property type="match status" value="1"/>
</dbReference>
<protein>
    <submittedName>
        <fullName evidence="10">Suppressor of cytokine signaling 2</fullName>
    </submittedName>
</protein>
<evidence type="ECO:0000259" key="7">
    <source>
        <dbReference type="PROSITE" id="PS50001"/>
    </source>
</evidence>
<gene>
    <name evidence="10" type="primary">LOC128628654</name>
</gene>
<evidence type="ECO:0000259" key="8">
    <source>
        <dbReference type="PROSITE" id="PS50225"/>
    </source>
</evidence>
<dbReference type="InterPro" id="IPR036860">
    <property type="entry name" value="SH2_dom_sf"/>
</dbReference>
<dbReference type="InterPro" id="IPR036036">
    <property type="entry name" value="SOCS_box-like_dom_sf"/>
</dbReference>
<dbReference type="SUPFAM" id="SSF158235">
    <property type="entry name" value="SOCS box-like"/>
    <property type="match status" value="1"/>
</dbReference>
<evidence type="ECO:0000256" key="3">
    <source>
        <dbReference type="ARBA" id="ARBA00022700"/>
    </source>
</evidence>
<dbReference type="STRING" id="7998.ENSIPUP00000023102"/>
<dbReference type="UniPathway" id="UPA00143"/>
<accession>A0A2D0SKU0</accession>
<evidence type="ECO:0000256" key="6">
    <source>
        <dbReference type="PROSITE-ProRule" id="PRU00191"/>
    </source>
</evidence>
<name>A0A2D0SKU0_ICTPU</name>
<dbReference type="GO" id="GO:0046935">
    <property type="term" value="F:1-phosphatidylinositol-3-kinase regulator activity"/>
    <property type="evidence" value="ECO:0007669"/>
    <property type="project" value="TreeGrafter"/>
</dbReference>
<dbReference type="PROSITE" id="PS50225">
    <property type="entry name" value="SOCS"/>
    <property type="match status" value="1"/>
</dbReference>
<dbReference type="Pfam" id="PF07525">
    <property type="entry name" value="SOCS_box"/>
    <property type="match status" value="1"/>
</dbReference>
<sequence length="244" mass="27754">MGHTQCISKSAESEAFVAQSGSWRLDELCIELSGTPAINPDLIPEKLDPGVRVQAHRLEPDLVDPAEEVQRLKDAMTHLQESGWYWGSITAAEAKELLSNTLEGSFLVRDSSSPHYHLTLSVKTELGPTHLRIEYMNGQFGFDSVVMARPHLRQFKGAVELVQYYTLAYRRQAALRELGTDRHTRPTAMAENTLKLKLNKPLYKAPPSLQHLCRIVINQHSRDHRHLPLPEMLKEILREYPFVL</sequence>
<dbReference type="GO" id="GO:0005942">
    <property type="term" value="C:phosphatidylinositol 3-kinase complex"/>
    <property type="evidence" value="ECO:0007669"/>
    <property type="project" value="TreeGrafter"/>
</dbReference>
<dbReference type="SMART" id="SM00252">
    <property type="entry name" value="SH2"/>
    <property type="match status" value="1"/>
</dbReference>
<feature type="domain" description="SOCS box" evidence="8">
    <location>
        <begin position="197"/>
        <end position="243"/>
    </location>
</feature>
<keyword evidence="2" id="KW-0341">Growth regulation</keyword>
<evidence type="ECO:0000313" key="9">
    <source>
        <dbReference type="Proteomes" id="UP000221080"/>
    </source>
</evidence>
<reference evidence="10" key="2">
    <citation type="submission" date="2025-08" db="UniProtKB">
        <authorList>
            <consortium name="RefSeq"/>
        </authorList>
    </citation>
    <scope>IDENTIFICATION</scope>
    <source>
        <tissue evidence="10">Blood</tissue>
    </source>
</reference>
<evidence type="ECO:0000256" key="5">
    <source>
        <dbReference type="ARBA" id="ARBA00022999"/>
    </source>
</evidence>
<keyword evidence="9" id="KW-1185">Reference proteome</keyword>
<dbReference type="SMART" id="SM00969">
    <property type="entry name" value="SOCS_box"/>
    <property type="match status" value="1"/>
</dbReference>
<dbReference type="PANTHER" id="PTHR10155:SF7">
    <property type="entry name" value="SUPPRESSOR OF CYTOKINE SIGNALING 2"/>
    <property type="match status" value="1"/>
</dbReference>
<reference evidence="9" key="1">
    <citation type="journal article" date="2016" name="Nat. Commun.">
        <title>The channel catfish genome sequence provides insights into the evolution of scale formation in teleosts.</title>
        <authorList>
            <person name="Liu Z."/>
            <person name="Liu S."/>
            <person name="Yao J."/>
            <person name="Bao L."/>
            <person name="Zhang J."/>
            <person name="Li Y."/>
            <person name="Jiang C."/>
            <person name="Sun L."/>
            <person name="Wang R."/>
            <person name="Zhang Y."/>
            <person name="Zhou T."/>
            <person name="Zeng Q."/>
            <person name="Fu Q."/>
            <person name="Gao S."/>
            <person name="Li N."/>
            <person name="Koren S."/>
            <person name="Jiang Y."/>
            <person name="Zimin A."/>
            <person name="Xu P."/>
            <person name="Phillippy A.M."/>
            <person name="Geng X."/>
            <person name="Song L."/>
            <person name="Sun F."/>
            <person name="Li C."/>
            <person name="Wang X."/>
            <person name="Chen A."/>
            <person name="Jin Y."/>
            <person name="Yuan Z."/>
            <person name="Yang Y."/>
            <person name="Tan S."/>
            <person name="Peatman E."/>
            <person name="Lu J."/>
            <person name="Qin Z."/>
            <person name="Dunham R."/>
            <person name="Li Z."/>
            <person name="Sonstegard T."/>
            <person name="Feng J."/>
            <person name="Danzmann R.G."/>
            <person name="Schroeder S."/>
            <person name="Scheffler B."/>
            <person name="Duke M.V."/>
            <person name="Ballard L."/>
            <person name="Kucuktas H."/>
            <person name="Kaltenboeck L."/>
            <person name="Liu H."/>
            <person name="Armbruster J."/>
            <person name="Xie Y."/>
            <person name="Kirby M.L."/>
            <person name="Tian Y."/>
            <person name="Flanagan M.E."/>
            <person name="Mu W."/>
            <person name="Waldbieser G.C."/>
        </authorList>
    </citation>
    <scope>NUCLEOTIDE SEQUENCE [LARGE SCALE GENOMIC DNA]</scope>
    <source>
        <strain evidence="9">SDA103</strain>
    </source>
</reference>
<evidence type="ECO:0000256" key="2">
    <source>
        <dbReference type="ARBA" id="ARBA00022604"/>
    </source>
</evidence>
<organism evidence="9 10">
    <name type="scientific">Ictalurus punctatus</name>
    <name type="common">Channel catfish</name>
    <name type="synonym">Silurus punctatus</name>
    <dbReference type="NCBI Taxonomy" id="7998"/>
    <lineage>
        <taxon>Eukaryota</taxon>
        <taxon>Metazoa</taxon>
        <taxon>Chordata</taxon>
        <taxon>Craniata</taxon>
        <taxon>Vertebrata</taxon>
        <taxon>Euteleostomi</taxon>
        <taxon>Actinopterygii</taxon>
        <taxon>Neopterygii</taxon>
        <taxon>Teleostei</taxon>
        <taxon>Ostariophysi</taxon>
        <taxon>Siluriformes</taxon>
        <taxon>Ictaluridae</taxon>
        <taxon>Ictalurus</taxon>
    </lineage>
</organism>
<dbReference type="Gene3D" id="1.10.750.20">
    <property type="entry name" value="SOCS box"/>
    <property type="match status" value="1"/>
</dbReference>
<dbReference type="CDD" id="cd03717">
    <property type="entry name" value="SOCS_SOCS_like"/>
    <property type="match status" value="1"/>
</dbReference>
<dbReference type="GO" id="GO:0009968">
    <property type="term" value="P:negative regulation of signal transduction"/>
    <property type="evidence" value="ECO:0007669"/>
    <property type="project" value="UniProtKB-KW"/>
</dbReference>
<dbReference type="RefSeq" id="XP_017342895.1">
    <property type="nucleotide sequence ID" value="XM_017487406.3"/>
</dbReference>
<dbReference type="GO" id="GO:0046854">
    <property type="term" value="P:phosphatidylinositol phosphate biosynthetic process"/>
    <property type="evidence" value="ECO:0007669"/>
    <property type="project" value="TreeGrafter"/>
</dbReference>
<dbReference type="OrthoDB" id="10063348at2759"/>
<dbReference type="PROSITE" id="PS50001">
    <property type="entry name" value="SH2"/>
    <property type="match status" value="1"/>
</dbReference>
<dbReference type="GO" id="GO:0035556">
    <property type="term" value="P:intracellular signal transduction"/>
    <property type="evidence" value="ECO:0007669"/>
    <property type="project" value="InterPro"/>
</dbReference>
<dbReference type="OMA" id="QHLCRII"/>
<keyword evidence="4" id="KW-0833">Ubl conjugation pathway</keyword>
<dbReference type="GeneID" id="128628654"/>
<dbReference type="InterPro" id="IPR000980">
    <property type="entry name" value="SH2"/>
</dbReference>
<dbReference type="Pfam" id="PF00017">
    <property type="entry name" value="SH2"/>
    <property type="match status" value="1"/>
</dbReference>
<dbReference type="SMART" id="SM00253">
    <property type="entry name" value="SOCS"/>
    <property type="match status" value="1"/>
</dbReference>
<feature type="domain" description="SH2" evidence="7">
    <location>
        <begin position="84"/>
        <end position="187"/>
    </location>
</feature>
<evidence type="ECO:0000256" key="1">
    <source>
        <dbReference type="ARBA" id="ARBA00004906"/>
    </source>
</evidence>
<proteinExistence type="predicted"/>
<evidence type="ECO:0000313" key="10">
    <source>
        <dbReference type="RefSeq" id="XP_017342895.1"/>
    </source>
</evidence>